<evidence type="ECO:0000256" key="1">
    <source>
        <dbReference type="ARBA" id="ARBA00000642"/>
    </source>
</evidence>
<dbReference type="GO" id="GO:0016301">
    <property type="term" value="F:kinase activity"/>
    <property type="evidence" value="ECO:0007669"/>
    <property type="project" value="UniProtKB-KW"/>
</dbReference>
<feature type="binding site" evidence="10">
    <location>
        <position position="160"/>
    </location>
    <ligand>
        <name>substrate</name>
    </ligand>
</feature>
<comment type="similarity">
    <text evidence="10 11">Belongs to the phosphoglycerate kinase family.</text>
</comment>
<evidence type="ECO:0000256" key="3">
    <source>
        <dbReference type="ARBA" id="ARBA00013061"/>
    </source>
</evidence>
<dbReference type="InterPro" id="IPR015911">
    <property type="entry name" value="Phosphoglycerate_kinase_CS"/>
</dbReference>
<feature type="binding site" evidence="10">
    <location>
        <position position="298"/>
    </location>
    <ligand>
        <name>ATP</name>
        <dbReference type="ChEBI" id="CHEBI:30616"/>
    </ligand>
</feature>
<dbReference type="PIRSF" id="PIRSF000724">
    <property type="entry name" value="Pgk"/>
    <property type="match status" value="1"/>
</dbReference>
<comment type="subunit">
    <text evidence="10">Monomer.</text>
</comment>
<dbReference type="InterPro" id="IPR036043">
    <property type="entry name" value="Phosphoglycerate_kinase_sf"/>
</dbReference>
<dbReference type="PRINTS" id="PR00477">
    <property type="entry name" value="PHGLYCKINASE"/>
</dbReference>
<keyword evidence="9 10" id="KW-0324">Glycolysis</keyword>
<evidence type="ECO:0000256" key="10">
    <source>
        <dbReference type="HAMAP-Rule" id="MF_00145"/>
    </source>
</evidence>
<dbReference type="HAMAP" id="MF_00145">
    <property type="entry name" value="Phosphoglyc_kinase"/>
    <property type="match status" value="1"/>
</dbReference>
<organism evidence="12 13">
    <name type="scientific">Micromonospora cathayae</name>
    <dbReference type="NCBI Taxonomy" id="3028804"/>
    <lineage>
        <taxon>Bacteria</taxon>
        <taxon>Bacillati</taxon>
        <taxon>Actinomycetota</taxon>
        <taxon>Actinomycetes</taxon>
        <taxon>Micromonosporales</taxon>
        <taxon>Micromonosporaceae</taxon>
        <taxon>Micromonospora</taxon>
    </lineage>
</organism>
<name>A0ABY7ZMK7_9ACTN</name>
<dbReference type="PANTHER" id="PTHR11406">
    <property type="entry name" value="PHOSPHOGLYCERATE KINASE"/>
    <property type="match status" value="1"/>
</dbReference>
<dbReference type="SUPFAM" id="SSF53748">
    <property type="entry name" value="Phosphoglycerate kinase"/>
    <property type="match status" value="1"/>
</dbReference>
<proteinExistence type="inferred from homology"/>
<gene>
    <name evidence="10" type="primary">pgk</name>
    <name evidence="12" type="ORF">PVK37_27755</name>
</gene>
<reference evidence="12 13" key="1">
    <citation type="submission" date="2023-02" db="EMBL/GenBank/DDBJ databases">
        <authorList>
            <person name="Mo P."/>
        </authorList>
    </citation>
    <scope>NUCLEOTIDE SEQUENCE [LARGE SCALE GENOMIC DNA]</scope>
    <source>
        <strain evidence="12 13">HUAS 3</strain>
    </source>
</reference>
<comment type="pathway">
    <text evidence="2 10">Carbohydrate degradation; glycolysis; pyruvate from D-glyceraldehyde 3-phosphate: step 2/5.</text>
</comment>
<feature type="binding site" evidence="10">
    <location>
        <begin position="355"/>
        <end position="358"/>
    </location>
    <ligand>
        <name>ATP</name>
        <dbReference type="ChEBI" id="CHEBI:30616"/>
    </ligand>
</feature>
<dbReference type="InterPro" id="IPR001576">
    <property type="entry name" value="Phosphoglycerate_kinase"/>
</dbReference>
<dbReference type="InterPro" id="IPR015824">
    <property type="entry name" value="Phosphoglycerate_kinase_N"/>
</dbReference>
<dbReference type="Gene3D" id="3.40.50.1260">
    <property type="entry name" value="Phosphoglycerate kinase, N-terminal domain"/>
    <property type="match status" value="2"/>
</dbReference>
<dbReference type="PANTHER" id="PTHR11406:SF23">
    <property type="entry name" value="PHOSPHOGLYCERATE KINASE 1, CHLOROPLASTIC-RELATED"/>
    <property type="match status" value="1"/>
</dbReference>
<keyword evidence="7 10" id="KW-0418">Kinase</keyword>
<keyword evidence="13" id="KW-1185">Reference proteome</keyword>
<dbReference type="EC" id="2.7.2.3" evidence="3 10"/>
<evidence type="ECO:0000313" key="13">
    <source>
        <dbReference type="Proteomes" id="UP001219605"/>
    </source>
</evidence>
<accession>A0ABY7ZMK7</accession>
<evidence type="ECO:0000256" key="8">
    <source>
        <dbReference type="ARBA" id="ARBA00022840"/>
    </source>
</evidence>
<evidence type="ECO:0000256" key="7">
    <source>
        <dbReference type="ARBA" id="ARBA00022777"/>
    </source>
</evidence>
<protein>
    <recommendedName>
        <fullName evidence="4 10">Phosphoglycerate kinase</fullName>
        <ecNumber evidence="3 10">2.7.2.3</ecNumber>
    </recommendedName>
</protein>
<dbReference type="PROSITE" id="PS00111">
    <property type="entry name" value="PGLYCERATE_KINASE"/>
    <property type="match status" value="1"/>
</dbReference>
<dbReference type="CDD" id="cd00318">
    <property type="entry name" value="Phosphoglycerate_kinase"/>
    <property type="match status" value="1"/>
</dbReference>
<sequence>MSIRTLDDLLAEGVSGRRVLVRADLNVPLDKQTGDITDDGRIRAVLPTLGALVQAGAKVVVCSHLGRPKGAPDPQYSLAPVAGRLGELLGAPVHVASDTVGESARSTVAALADGQVALLENLRFNKGETSKDDAERGAFADQLAGFGEAYVDDAFGAVHRKHASVYDVPARLPHVAGRLVLREVEVLGKLAGEPERPYVVVLGGSKVSDKLAVIEALLPKVDRLLIGGGMCFTFLKAQGHEVGTSLLEEEMVETCRNLLERAEGKIMLPVDVVAATAFAPDAAHDTVAADAIPADRLGLDIGPETVAGFAAALSGAKTVFWNGPMGVFEMPAFAAGTRGVAEAITKADAFTVVGGGDSAAAVRALGLDESSFGHISTGGGASLEYLEGKTLPGIAALED</sequence>
<keyword evidence="5 10" id="KW-0808">Transferase</keyword>
<feature type="binding site" evidence="10">
    <location>
        <begin position="64"/>
        <end position="67"/>
    </location>
    <ligand>
        <name>substrate</name>
    </ligand>
</feature>
<evidence type="ECO:0000256" key="6">
    <source>
        <dbReference type="ARBA" id="ARBA00022741"/>
    </source>
</evidence>
<feature type="binding site" evidence="10">
    <location>
        <position position="210"/>
    </location>
    <ligand>
        <name>ATP</name>
        <dbReference type="ChEBI" id="CHEBI:30616"/>
    </ligand>
</feature>
<evidence type="ECO:0000256" key="9">
    <source>
        <dbReference type="ARBA" id="ARBA00023152"/>
    </source>
</evidence>
<evidence type="ECO:0000256" key="11">
    <source>
        <dbReference type="RuleBase" id="RU000532"/>
    </source>
</evidence>
<evidence type="ECO:0000256" key="4">
    <source>
        <dbReference type="ARBA" id="ARBA00016471"/>
    </source>
</evidence>
<keyword evidence="10" id="KW-0963">Cytoplasm</keyword>
<feature type="binding site" evidence="10">
    <location>
        <position position="329"/>
    </location>
    <ligand>
        <name>ATP</name>
        <dbReference type="ChEBI" id="CHEBI:30616"/>
    </ligand>
</feature>
<keyword evidence="8 10" id="KW-0067">ATP-binding</keyword>
<keyword evidence="6 10" id="KW-0547">Nucleotide-binding</keyword>
<evidence type="ECO:0000256" key="5">
    <source>
        <dbReference type="ARBA" id="ARBA00022679"/>
    </source>
</evidence>
<feature type="binding site" evidence="10">
    <location>
        <begin position="24"/>
        <end position="26"/>
    </location>
    <ligand>
        <name>substrate</name>
    </ligand>
</feature>
<feature type="binding site" evidence="10">
    <location>
        <position position="41"/>
    </location>
    <ligand>
        <name>substrate</name>
    </ligand>
</feature>
<evidence type="ECO:0000313" key="12">
    <source>
        <dbReference type="EMBL" id="WDZ84214.1"/>
    </source>
</evidence>
<comment type="catalytic activity">
    <reaction evidence="1 10 11">
        <text>(2R)-3-phosphoglycerate + ATP = (2R)-3-phospho-glyceroyl phosphate + ADP</text>
        <dbReference type="Rhea" id="RHEA:14801"/>
        <dbReference type="ChEBI" id="CHEBI:30616"/>
        <dbReference type="ChEBI" id="CHEBI:57604"/>
        <dbReference type="ChEBI" id="CHEBI:58272"/>
        <dbReference type="ChEBI" id="CHEBI:456216"/>
        <dbReference type="EC" id="2.7.2.3"/>
    </reaction>
</comment>
<evidence type="ECO:0000256" key="2">
    <source>
        <dbReference type="ARBA" id="ARBA00004838"/>
    </source>
</evidence>
<dbReference type="RefSeq" id="WP_275030777.1">
    <property type="nucleotide sequence ID" value="NZ_CP118615.1"/>
</dbReference>
<dbReference type="Pfam" id="PF00162">
    <property type="entry name" value="PGK"/>
    <property type="match status" value="1"/>
</dbReference>
<comment type="subcellular location">
    <subcellularLocation>
        <location evidence="10">Cytoplasm</location>
    </subcellularLocation>
</comment>
<feature type="binding site" evidence="10">
    <location>
        <position position="123"/>
    </location>
    <ligand>
        <name>substrate</name>
    </ligand>
</feature>
<dbReference type="Proteomes" id="UP001219605">
    <property type="component" value="Chromosome"/>
</dbReference>
<dbReference type="EMBL" id="CP118615">
    <property type="protein sequence ID" value="WDZ84214.1"/>
    <property type="molecule type" value="Genomic_DNA"/>
</dbReference>